<accession>A0A1L7WTG2</accession>
<dbReference type="Proteomes" id="UP000184330">
    <property type="component" value="Unassembled WGS sequence"/>
</dbReference>
<name>A0A1L7WTG2_9HELO</name>
<evidence type="ECO:0000313" key="2">
    <source>
        <dbReference type="Proteomes" id="UP000184330"/>
    </source>
</evidence>
<dbReference type="STRING" id="576137.A0A1L7WTG2"/>
<gene>
    <name evidence="1" type="ORF">PAC_05953</name>
</gene>
<organism evidence="1 2">
    <name type="scientific">Phialocephala subalpina</name>
    <dbReference type="NCBI Taxonomy" id="576137"/>
    <lineage>
        <taxon>Eukaryota</taxon>
        <taxon>Fungi</taxon>
        <taxon>Dikarya</taxon>
        <taxon>Ascomycota</taxon>
        <taxon>Pezizomycotina</taxon>
        <taxon>Leotiomycetes</taxon>
        <taxon>Helotiales</taxon>
        <taxon>Mollisiaceae</taxon>
        <taxon>Phialocephala</taxon>
        <taxon>Phialocephala fortinii species complex</taxon>
    </lineage>
</organism>
<proteinExistence type="predicted"/>
<dbReference type="Gene3D" id="3.40.220.10">
    <property type="entry name" value="Leucine Aminopeptidase, subunit E, domain 1"/>
    <property type="match status" value="1"/>
</dbReference>
<reference evidence="1 2" key="1">
    <citation type="submission" date="2016-03" db="EMBL/GenBank/DDBJ databases">
        <authorList>
            <person name="Ploux O."/>
        </authorList>
    </citation>
    <scope>NUCLEOTIDE SEQUENCE [LARGE SCALE GENOMIC DNA]</scope>
    <source>
        <strain evidence="1 2">UAMH 11012</strain>
    </source>
</reference>
<dbReference type="AlphaFoldDB" id="A0A1L7WTG2"/>
<evidence type="ECO:0000313" key="1">
    <source>
        <dbReference type="EMBL" id="CZR56065.1"/>
    </source>
</evidence>
<dbReference type="EMBL" id="FJOG01000007">
    <property type="protein sequence ID" value="CZR56065.1"/>
    <property type="molecule type" value="Genomic_DNA"/>
</dbReference>
<sequence length="262" mass="29205">MPPKMIRPPPGAPPVVGPPGGPIYQLWSGNKLDVAVHCIVVVTDTQKRLDRQEFGAGNSPLRPLIQRTSPWFRRSGNVDGPMDRHNTTVHDAAHPIEPQLGRVVETTGGINPNHRLVIMANVNIAHPTRPNRHLRNMYCRSLRCARNLPANGGQPWRQRPQTIAFELIGSNPLPWSTEEAADHALNAITRWFAEPTSGAARRAVFSTVLLMVPTAPQKNPARIRRAWERAWDKYIEVPPVVPPAGAPTNNFIQLRRGRVVQR</sequence>
<dbReference type="InterPro" id="IPR043472">
    <property type="entry name" value="Macro_dom-like"/>
</dbReference>
<keyword evidence="2" id="KW-1185">Reference proteome</keyword>
<protein>
    <submittedName>
        <fullName evidence="1">Uncharacterized protein</fullName>
    </submittedName>
</protein>
<dbReference type="SUPFAM" id="SSF52949">
    <property type="entry name" value="Macro domain-like"/>
    <property type="match status" value="1"/>
</dbReference>
<dbReference type="OrthoDB" id="3470290at2759"/>